<keyword evidence="2 6" id="KW-0698">rRNA processing</keyword>
<feature type="binding site" evidence="6">
    <location>
        <position position="91"/>
    </location>
    <ligand>
        <name>S-adenosyl-L-methionine</name>
        <dbReference type="ChEBI" id="CHEBI:59789"/>
    </ligand>
</feature>
<dbReference type="RefSeq" id="WP_185778907.1">
    <property type="nucleotide sequence ID" value="NZ_JACJUU010000002.1"/>
</dbReference>
<organism evidence="7 8">
    <name type="scientific">Pusillimonas minor</name>
    <dbReference type="NCBI Taxonomy" id="2697024"/>
    <lineage>
        <taxon>Bacteria</taxon>
        <taxon>Pseudomonadati</taxon>
        <taxon>Pseudomonadota</taxon>
        <taxon>Betaproteobacteria</taxon>
        <taxon>Burkholderiales</taxon>
        <taxon>Alcaligenaceae</taxon>
        <taxon>Pusillimonas</taxon>
    </lineage>
</organism>
<comment type="caution">
    <text evidence="7">The sequence shown here is derived from an EMBL/GenBank/DDBJ whole genome shotgun (WGS) entry which is preliminary data.</text>
</comment>
<dbReference type="SUPFAM" id="SSF53335">
    <property type="entry name" value="S-adenosyl-L-methionine-dependent methyltransferases"/>
    <property type="match status" value="1"/>
</dbReference>
<feature type="binding site" evidence="6">
    <location>
        <begin position="142"/>
        <end position="143"/>
    </location>
    <ligand>
        <name>S-adenosyl-L-methionine</name>
        <dbReference type="ChEBI" id="CHEBI:59789"/>
    </ligand>
</feature>
<dbReference type="Pfam" id="PF02527">
    <property type="entry name" value="GidB"/>
    <property type="match status" value="1"/>
</dbReference>
<reference evidence="7 8" key="1">
    <citation type="submission" date="2020-08" db="EMBL/GenBank/DDBJ databases">
        <title>Paraeoetvoesia sp. YC-7-48 draft genome sequence.</title>
        <authorList>
            <person name="Yao L."/>
        </authorList>
    </citation>
    <scope>NUCLEOTIDE SEQUENCE [LARGE SCALE GENOMIC DNA]</scope>
    <source>
        <strain evidence="8">YC-7-48</strain>
    </source>
</reference>
<dbReference type="PIRSF" id="PIRSF003078">
    <property type="entry name" value="GidB"/>
    <property type="match status" value="1"/>
</dbReference>
<evidence type="ECO:0000256" key="2">
    <source>
        <dbReference type="ARBA" id="ARBA00022552"/>
    </source>
</evidence>
<evidence type="ECO:0000256" key="5">
    <source>
        <dbReference type="ARBA" id="ARBA00022691"/>
    </source>
</evidence>
<dbReference type="NCBIfam" id="TIGR00138">
    <property type="entry name" value="rsmG_gidB"/>
    <property type="match status" value="1"/>
</dbReference>
<evidence type="ECO:0000313" key="8">
    <source>
        <dbReference type="Proteomes" id="UP000545386"/>
    </source>
</evidence>
<keyword evidence="5 6" id="KW-0949">S-adenosyl-L-methionine</keyword>
<dbReference type="AlphaFoldDB" id="A0A842HNG3"/>
<evidence type="ECO:0000256" key="4">
    <source>
        <dbReference type="ARBA" id="ARBA00022679"/>
    </source>
</evidence>
<dbReference type="InterPro" id="IPR029063">
    <property type="entry name" value="SAM-dependent_MTases_sf"/>
</dbReference>
<feature type="binding site" evidence="6">
    <location>
        <position position="156"/>
    </location>
    <ligand>
        <name>S-adenosyl-L-methionine</name>
        <dbReference type="ChEBI" id="CHEBI:59789"/>
    </ligand>
</feature>
<dbReference type="Proteomes" id="UP000545386">
    <property type="component" value="Unassembled WGS sequence"/>
</dbReference>
<sequence>MKALTSVYLRRLQDAVAQLGIEATDTQCELLLQYLQQLQKWNRTYNLTAIRDPEQMLVQHAFDSLAIIPALKKHLDTFRADNETLPIVDVGSGAGLPGVVIAILLPGTQVHCIDAVEKKMAFVRQVSGSLKLANLHAHHARVESLPPFNAQVVVSRAFASLNDFANWSGRHVAASGVLLAMKGREPHEEIDALHEQTEWRVSAIEPLHVPALDAQRCLVWMSRKEIK</sequence>
<keyword evidence="1 6" id="KW-0963">Cytoplasm</keyword>
<gene>
    <name evidence="6 7" type="primary">rsmG</name>
    <name evidence="7" type="ORF">GTU67_04200</name>
</gene>
<comment type="function">
    <text evidence="6">Specifically methylates the N7 position of guanine in position 527 of 16S rRNA.</text>
</comment>
<evidence type="ECO:0000256" key="6">
    <source>
        <dbReference type="HAMAP-Rule" id="MF_00074"/>
    </source>
</evidence>
<protein>
    <recommendedName>
        <fullName evidence="6">Ribosomal RNA small subunit methyltransferase G</fullName>
        <ecNumber evidence="6">2.1.1.170</ecNumber>
    </recommendedName>
    <alternativeName>
        <fullName evidence="6">16S rRNA 7-methylguanosine methyltransferase</fullName>
        <shortName evidence="6">16S rRNA m7G methyltransferase</shortName>
    </alternativeName>
</protein>
<keyword evidence="4 6" id="KW-0808">Transferase</keyword>
<comment type="catalytic activity">
    <reaction evidence="6">
        <text>guanosine(527) in 16S rRNA + S-adenosyl-L-methionine = N(7)-methylguanosine(527) in 16S rRNA + S-adenosyl-L-homocysteine</text>
        <dbReference type="Rhea" id="RHEA:42732"/>
        <dbReference type="Rhea" id="RHEA-COMP:10209"/>
        <dbReference type="Rhea" id="RHEA-COMP:10210"/>
        <dbReference type="ChEBI" id="CHEBI:57856"/>
        <dbReference type="ChEBI" id="CHEBI:59789"/>
        <dbReference type="ChEBI" id="CHEBI:74269"/>
        <dbReference type="ChEBI" id="CHEBI:74480"/>
        <dbReference type="EC" id="2.1.1.170"/>
    </reaction>
</comment>
<dbReference type="EMBL" id="JACJUU010000002">
    <property type="protein sequence ID" value="MBC2769118.1"/>
    <property type="molecule type" value="Genomic_DNA"/>
</dbReference>
<dbReference type="Gene3D" id="3.40.50.150">
    <property type="entry name" value="Vaccinia Virus protein VP39"/>
    <property type="match status" value="1"/>
</dbReference>
<feature type="binding site" evidence="6">
    <location>
        <position position="96"/>
    </location>
    <ligand>
        <name>S-adenosyl-L-methionine</name>
        <dbReference type="ChEBI" id="CHEBI:59789"/>
    </ligand>
</feature>
<accession>A0A842HNG3</accession>
<evidence type="ECO:0000256" key="1">
    <source>
        <dbReference type="ARBA" id="ARBA00022490"/>
    </source>
</evidence>
<keyword evidence="3 6" id="KW-0489">Methyltransferase</keyword>
<evidence type="ECO:0000256" key="3">
    <source>
        <dbReference type="ARBA" id="ARBA00022603"/>
    </source>
</evidence>
<dbReference type="EC" id="2.1.1.170" evidence="6"/>
<dbReference type="InterPro" id="IPR003682">
    <property type="entry name" value="rRNA_ssu_MeTfrase_G"/>
</dbReference>
<dbReference type="GO" id="GO:0005829">
    <property type="term" value="C:cytosol"/>
    <property type="evidence" value="ECO:0007669"/>
    <property type="project" value="TreeGrafter"/>
</dbReference>
<dbReference type="GO" id="GO:0070043">
    <property type="term" value="F:rRNA (guanine-N7-)-methyltransferase activity"/>
    <property type="evidence" value="ECO:0007669"/>
    <property type="project" value="UniProtKB-UniRule"/>
</dbReference>
<dbReference type="PANTHER" id="PTHR31760">
    <property type="entry name" value="S-ADENOSYL-L-METHIONINE-DEPENDENT METHYLTRANSFERASES SUPERFAMILY PROTEIN"/>
    <property type="match status" value="1"/>
</dbReference>
<comment type="subcellular location">
    <subcellularLocation>
        <location evidence="6">Cytoplasm</location>
    </subcellularLocation>
</comment>
<keyword evidence="8" id="KW-1185">Reference proteome</keyword>
<evidence type="ECO:0000313" key="7">
    <source>
        <dbReference type="EMBL" id="MBC2769118.1"/>
    </source>
</evidence>
<comment type="caution">
    <text evidence="6">Lacks conserved residue(s) required for the propagation of feature annotation.</text>
</comment>
<dbReference type="HAMAP" id="MF_00074">
    <property type="entry name" value="16SrRNA_methyltr_G"/>
    <property type="match status" value="1"/>
</dbReference>
<proteinExistence type="inferred from homology"/>
<name>A0A842HNG3_9BURK</name>
<dbReference type="PANTHER" id="PTHR31760:SF0">
    <property type="entry name" value="S-ADENOSYL-L-METHIONINE-DEPENDENT METHYLTRANSFERASES SUPERFAMILY PROTEIN"/>
    <property type="match status" value="1"/>
</dbReference>
<comment type="similarity">
    <text evidence="6">Belongs to the methyltransferase superfamily. RNA methyltransferase RsmG family.</text>
</comment>